<name>F6I694_VITVI</name>
<dbReference type="PaxDb" id="29760-VIT_15s0046g01490.t01"/>
<evidence type="ECO:0000313" key="2">
    <source>
        <dbReference type="Proteomes" id="UP000009183"/>
    </source>
</evidence>
<dbReference type="HOGENOM" id="CLU_3407136_0_0_1"/>
<organism evidence="1 2">
    <name type="scientific">Vitis vinifera</name>
    <name type="common">Grape</name>
    <dbReference type="NCBI Taxonomy" id="29760"/>
    <lineage>
        <taxon>Eukaryota</taxon>
        <taxon>Viridiplantae</taxon>
        <taxon>Streptophyta</taxon>
        <taxon>Embryophyta</taxon>
        <taxon>Tracheophyta</taxon>
        <taxon>Spermatophyta</taxon>
        <taxon>Magnoliopsida</taxon>
        <taxon>eudicotyledons</taxon>
        <taxon>Gunneridae</taxon>
        <taxon>Pentapetalae</taxon>
        <taxon>rosids</taxon>
        <taxon>Vitales</taxon>
        <taxon>Vitaceae</taxon>
        <taxon>Viteae</taxon>
        <taxon>Vitis</taxon>
    </lineage>
</organism>
<dbReference type="EMBL" id="FN596755">
    <property type="protein sequence ID" value="CCB62490.1"/>
    <property type="molecule type" value="Genomic_DNA"/>
</dbReference>
<proteinExistence type="predicted"/>
<reference evidence="2" key="1">
    <citation type="journal article" date="2007" name="Nature">
        <title>The grapevine genome sequence suggests ancestral hexaploidization in major angiosperm phyla.</title>
        <authorList>
            <consortium name="The French-Italian Public Consortium for Grapevine Genome Characterization."/>
            <person name="Jaillon O."/>
            <person name="Aury J.-M."/>
            <person name="Noel B."/>
            <person name="Policriti A."/>
            <person name="Clepet C."/>
            <person name="Casagrande A."/>
            <person name="Choisne N."/>
            <person name="Aubourg S."/>
            <person name="Vitulo N."/>
            <person name="Jubin C."/>
            <person name="Vezzi A."/>
            <person name="Legeai F."/>
            <person name="Hugueney P."/>
            <person name="Dasilva C."/>
            <person name="Horner D."/>
            <person name="Mica E."/>
            <person name="Jublot D."/>
            <person name="Poulain J."/>
            <person name="Bruyere C."/>
            <person name="Billault A."/>
            <person name="Segurens B."/>
            <person name="Gouyvenoux M."/>
            <person name="Ugarte E."/>
            <person name="Cattonaro F."/>
            <person name="Anthouard V."/>
            <person name="Vico V."/>
            <person name="Del Fabbro C."/>
            <person name="Alaux M."/>
            <person name="Di Gaspero G."/>
            <person name="Dumas V."/>
            <person name="Felice N."/>
            <person name="Paillard S."/>
            <person name="Juman I."/>
            <person name="Moroldo M."/>
            <person name="Scalabrin S."/>
            <person name="Canaguier A."/>
            <person name="Le Clainche I."/>
            <person name="Malacrida G."/>
            <person name="Durand E."/>
            <person name="Pesole G."/>
            <person name="Laucou V."/>
            <person name="Chatelet P."/>
            <person name="Merdinoglu D."/>
            <person name="Delledonne M."/>
            <person name="Pezzotti M."/>
            <person name="Lecharny A."/>
            <person name="Scarpelli C."/>
            <person name="Artiguenave F."/>
            <person name="Pe M.E."/>
            <person name="Valle G."/>
            <person name="Morgante M."/>
            <person name="Caboche M."/>
            <person name="Adam-Blondon A.-F."/>
            <person name="Weissenbach J."/>
            <person name="Quetier F."/>
            <person name="Wincker P."/>
        </authorList>
    </citation>
    <scope>NUCLEOTIDE SEQUENCE [LARGE SCALE GENOMIC DNA]</scope>
    <source>
        <strain evidence="2">cv. Pinot noir / PN40024</strain>
    </source>
</reference>
<sequence length="30" mass="3571">MEEETKLFLLSKAPHFKCQTCGYFTLSCWE</sequence>
<accession>F6I694</accession>
<dbReference type="InParanoid" id="F6I694"/>
<evidence type="ECO:0000313" key="1">
    <source>
        <dbReference type="EMBL" id="CCB62490.1"/>
    </source>
</evidence>
<gene>
    <name evidence="1" type="ordered locus">VIT_15s0046g01490</name>
</gene>
<dbReference type="Proteomes" id="UP000009183">
    <property type="component" value="Chromosome 15"/>
</dbReference>
<protein>
    <submittedName>
        <fullName evidence="1">Uncharacterized protein</fullName>
    </submittedName>
</protein>
<dbReference type="PROSITE" id="PS51257">
    <property type="entry name" value="PROKAR_LIPOPROTEIN"/>
    <property type="match status" value="1"/>
</dbReference>
<dbReference type="AlphaFoldDB" id="F6I694"/>
<keyword evidence="2" id="KW-1185">Reference proteome</keyword>